<comment type="caution">
    <text evidence="8">The sequence shown here is derived from an EMBL/GenBank/DDBJ whole genome shotgun (WGS) entry which is preliminary data.</text>
</comment>
<proteinExistence type="inferred from homology"/>
<keyword evidence="2" id="KW-0805">Transcription regulation</keyword>
<evidence type="ECO:0000256" key="4">
    <source>
        <dbReference type="ARBA" id="ARBA00023125"/>
    </source>
</evidence>
<protein>
    <submittedName>
        <fullName evidence="8">RNA polymerase sigma factor</fullName>
    </submittedName>
</protein>
<evidence type="ECO:0000313" key="8">
    <source>
        <dbReference type="EMBL" id="KKW42828.1"/>
    </source>
</evidence>
<organism evidence="8 9">
    <name type="scientific">Candidatus Magasanikbacteria bacterium GW2011_GWA2_56_11</name>
    <dbReference type="NCBI Taxonomy" id="1619044"/>
    <lineage>
        <taxon>Bacteria</taxon>
        <taxon>Candidatus Magasanikiibacteriota</taxon>
    </lineage>
</organism>
<dbReference type="EMBL" id="LCRX01000003">
    <property type="protein sequence ID" value="KKW42828.1"/>
    <property type="molecule type" value="Genomic_DNA"/>
</dbReference>
<gene>
    <name evidence="8" type="ORF">UY92_C0003G0034</name>
</gene>
<evidence type="ECO:0000259" key="6">
    <source>
        <dbReference type="Pfam" id="PF04542"/>
    </source>
</evidence>
<dbReference type="AlphaFoldDB" id="A0A0G1YHB3"/>
<keyword evidence="4" id="KW-0238">DNA-binding</keyword>
<dbReference type="GO" id="GO:0006352">
    <property type="term" value="P:DNA-templated transcription initiation"/>
    <property type="evidence" value="ECO:0007669"/>
    <property type="project" value="InterPro"/>
</dbReference>
<dbReference type="PANTHER" id="PTHR43133">
    <property type="entry name" value="RNA POLYMERASE ECF-TYPE SIGMA FACTO"/>
    <property type="match status" value="1"/>
</dbReference>
<dbReference type="InterPro" id="IPR039425">
    <property type="entry name" value="RNA_pol_sigma-70-like"/>
</dbReference>
<dbReference type="Gene3D" id="1.10.1740.10">
    <property type="match status" value="1"/>
</dbReference>
<dbReference type="InterPro" id="IPR013325">
    <property type="entry name" value="RNA_pol_sigma_r2"/>
</dbReference>
<dbReference type="InterPro" id="IPR013324">
    <property type="entry name" value="RNA_pol_sigma_r3/r4-like"/>
</dbReference>
<dbReference type="GO" id="GO:0016987">
    <property type="term" value="F:sigma factor activity"/>
    <property type="evidence" value="ECO:0007669"/>
    <property type="project" value="UniProtKB-KW"/>
</dbReference>
<keyword evidence="3" id="KW-0731">Sigma factor</keyword>
<dbReference type="InterPro" id="IPR013249">
    <property type="entry name" value="RNA_pol_sigma70_r4_t2"/>
</dbReference>
<evidence type="ECO:0000313" key="9">
    <source>
        <dbReference type="Proteomes" id="UP000033870"/>
    </source>
</evidence>
<evidence type="ECO:0000259" key="7">
    <source>
        <dbReference type="Pfam" id="PF08281"/>
    </source>
</evidence>
<feature type="domain" description="RNA polymerase sigma factor 70 region 4 type 2" evidence="7">
    <location>
        <begin position="114"/>
        <end position="160"/>
    </location>
</feature>
<dbReference type="SUPFAM" id="SSF88946">
    <property type="entry name" value="Sigma2 domain of RNA polymerase sigma factors"/>
    <property type="match status" value="1"/>
</dbReference>
<comment type="similarity">
    <text evidence="1">Belongs to the sigma-70 factor family. ECF subfamily.</text>
</comment>
<dbReference type="InterPro" id="IPR036388">
    <property type="entry name" value="WH-like_DNA-bd_sf"/>
</dbReference>
<reference evidence="8 9" key="1">
    <citation type="journal article" date="2015" name="Nature">
        <title>rRNA introns, odd ribosomes, and small enigmatic genomes across a large radiation of phyla.</title>
        <authorList>
            <person name="Brown C.T."/>
            <person name="Hug L.A."/>
            <person name="Thomas B.C."/>
            <person name="Sharon I."/>
            <person name="Castelle C.J."/>
            <person name="Singh A."/>
            <person name="Wilkins M.J."/>
            <person name="Williams K.H."/>
            <person name="Banfield J.F."/>
        </authorList>
    </citation>
    <scope>NUCLEOTIDE SEQUENCE [LARGE SCALE GENOMIC DNA]</scope>
</reference>
<dbReference type="NCBIfam" id="TIGR02937">
    <property type="entry name" value="sigma70-ECF"/>
    <property type="match status" value="1"/>
</dbReference>
<dbReference type="PANTHER" id="PTHR43133:SF8">
    <property type="entry name" value="RNA POLYMERASE SIGMA FACTOR HI_1459-RELATED"/>
    <property type="match status" value="1"/>
</dbReference>
<dbReference type="Pfam" id="PF08281">
    <property type="entry name" value="Sigma70_r4_2"/>
    <property type="match status" value="1"/>
</dbReference>
<sequence length="170" mass="19870">MHSKQVETQFITAYEAHSDAIFRYCYYRVFNRELARDLTQEAFMKTWKSLAAGSEVRNIRAYLYRVAKHLVIDHSRKRREASLDEMSEQGFEPEIEEREAIEIGIDARSAIVHIRRLNDIYREVMLLRFVDGFSPKEISALIGETQNVVSVRINRGLKQLRSSLESEKSV</sequence>
<keyword evidence="5" id="KW-0804">Transcription</keyword>
<evidence type="ECO:0000256" key="1">
    <source>
        <dbReference type="ARBA" id="ARBA00010641"/>
    </source>
</evidence>
<dbReference type="Pfam" id="PF04542">
    <property type="entry name" value="Sigma70_r2"/>
    <property type="match status" value="1"/>
</dbReference>
<dbReference type="Gene3D" id="1.10.10.10">
    <property type="entry name" value="Winged helix-like DNA-binding domain superfamily/Winged helix DNA-binding domain"/>
    <property type="match status" value="1"/>
</dbReference>
<evidence type="ECO:0000256" key="2">
    <source>
        <dbReference type="ARBA" id="ARBA00023015"/>
    </source>
</evidence>
<evidence type="ECO:0000256" key="3">
    <source>
        <dbReference type="ARBA" id="ARBA00023082"/>
    </source>
</evidence>
<dbReference type="Proteomes" id="UP000033870">
    <property type="component" value="Unassembled WGS sequence"/>
</dbReference>
<dbReference type="GO" id="GO:0003677">
    <property type="term" value="F:DNA binding"/>
    <property type="evidence" value="ECO:0007669"/>
    <property type="project" value="UniProtKB-KW"/>
</dbReference>
<accession>A0A0G1YHB3</accession>
<feature type="domain" description="RNA polymerase sigma-70 region 2" evidence="6">
    <location>
        <begin position="14"/>
        <end position="79"/>
    </location>
</feature>
<dbReference type="InterPro" id="IPR007627">
    <property type="entry name" value="RNA_pol_sigma70_r2"/>
</dbReference>
<evidence type="ECO:0000256" key="5">
    <source>
        <dbReference type="ARBA" id="ARBA00023163"/>
    </source>
</evidence>
<dbReference type="CDD" id="cd06171">
    <property type="entry name" value="Sigma70_r4"/>
    <property type="match status" value="1"/>
</dbReference>
<name>A0A0G1YHB3_9BACT</name>
<dbReference type="STRING" id="1619044.UY92_C0003G0034"/>
<dbReference type="InterPro" id="IPR014284">
    <property type="entry name" value="RNA_pol_sigma-70_dom"/>
</dbReference>
<dbReference type="SUPFAM" id="SSF88659">
    <property type="entry name" value="Sigma3 and sigma4 domains of RNA polymerase sigma factors"/>
    <property type="match status" value="1"/>
</dbReference>